<reference evidence="2 3" key="1">
    <citation type="journal article" date="2010" name="Stand. Genomic Sci.">
        <title>Non-contiguous finished genome sequence of Aminomonas paucivorans type strain (GLU-3).</title>
        <authorList>
            <person name="Pitluck S."/>
            <person name="Yasawong M."/>
            <person name="Held B."/>
            <person name="Lapidus A."/>
            <person name="Nolan M."/>
            <person name="Copeland A."/>
            <person name="Lucas S."/>
            <person name="Del Rio T.G."/>
            <person name="Tice H."/>
            <person name="Cheng J.F."/>
            <person name="Chertkov O."/>
            <person name="Goodwin L."/>
            <person name="Tapia R."/>
            <person name="Han C."/>
            <person name="Liolios K."/>
            <person name="Ivanova N."/>
            <person name="Mavromatis K."/>
            <person name="Ovchinnikova G."/>
            <person name="Pati A."/>
            <person name="Chen A."/>
            <person name="Palaniappan K."/>
            <person name="Land M."/>
            <person name="Hauser L."/>
            <person name="Chang Y.J."/>
            <person name="Jeffries C.D."/>
            <person name="Pukall R."/>
            <person name="Spring S."/>
            <person name="Rohde M."/>
            <person name="Sikorski J."/>
            <person name="Goker M."/>
            <person name="Woyke T."/>
            <person name="Bristow J."/>
            <person name="Eisen J.A."/>
            <person name="Markowitz V."/>
            <person name="Hugenholtz P."/>
            <person name="Kyrpides N.C."/>
            <person name="Klenk H.P."/>
        </authorList>
    </citation>
    <scope>NUCLEOTIDE SEQUENCE [LARGE SCALE GENOMIC DNA]</scope>
    <source>
        <strain evidence="2 3">DSM 12260</strain>
    </source>
</reference>
<organism evidence="2 3">
    <name type="scientific">Aminomonas paucivorans DSM 12260</name>
    <dbReference type="NCBI Taxonomy" id="584708"/>
    <lineage>
        <taxon>Bacteria</taxon>
        <taxon>Thermotogati</taxon>
        <taxon>Synergistota</taxon>
        <taxon>Synergistia</taxon>
        <taxon>Synergistales</taxon>
        <taxon>Synergistaceae</taxon>
        <taxon>Aminomonas</taxon>
    </lineage>
</organism>
<feature type="domain" description="DUF2023" evidence="1">
    <location>
        <begin position="2"/>
        <end position="100"/>
    </location>
</feature>
<dbReference type="Proteomes" id="UP000005096">
    <property type="component" value="Chromosome"/>
</dbReference>
<proteinExistence type="predicted"/>
<dbReference type="InterPro" id="IPR018594">
    <property type="entry name" value="DUF2023"/>
</dbReference>
<dbReference type="InterPro" id="IPR036780">
    <property type="entry name" value="PG1857-like_sf"/>
</dbReference>
<evidence type="ECO:0000313" key="3">
    <source>
        <dbReference type="Proteomes" id="UP000005096"/>
    </source>
</evidence>
<dbReference type="PaxDb" id="584708-Apau_2312"/>
<dbReference type="STRING" id="584708.Apau_2312"/>
<dbReference type="OrthoDB" id="8138867at2"/>
<keyword evidence="3" id="KW-1185">Reference proteome</keyword>
<protein>
    <recommendedName>
        <fullName evidence="1">DUF2023 domain-containing protein</fullName>
    </recommendedName>
</protein>
<dbReference type="eggNOG" id="ENOG5032RXB">
    <property type="taxonomic scope" value="Bacteria"/>
</dbReference>
<gene>
    <name evidence="2" type="ORF">Apau_2312</name>
</gene>
<name>E3CZT7_9BACT</name>
<dbReference type="Pfam" id="PF09633">
    <property type="entry name" value="DUF2023"/>
    <property type="match status" value="1"/>
</dbReference>
<dbReference type="EMBL" id="CM001022">
    <property type="protein sequence ID" value="EFQ24719.1"/>
    <property type="molecule type" value="Genomic_DNA"/>
</dbReference>
<evidence type="ECO:0000259" key="1">
    <source>
        <dbReference type="Pfam" id="PF09633"/>
    </source>
</evidence>
<dbReference type="SUPFAM" id="SSF160448">
    <property type="entry name" value="PG1857-like"/>
    <property type="match status" value="1"/>
</dbReference>
<dbReference type="HOGENOM" id="CLU_145389_0_0_0"/>
<accession>E3CZT7</accession>
<dbReference type="Gene3D" id="3.30.2190.10">
    <property type="entry name" value="PG1857-like"/>
    <property type="match status" value="1"/>
</dbReference>
<sequence length="112" mass="13372">MQVFLHHVYEYLKGVRQLILHTTLTEHLCEMEARLRKEEIAYVAYPLGCSRVNLFFGNPLCVEVVRRIAKPNLTEWTEEEDFILGILLGYDKLQQCRRFLDFRERSRERLVG</sequence>
<evidence type="ECO:0000313" key="2">
    <source>
        <dbReference type="EMBL" id="EFQ24719.1"/>
    </source>
</evidence>
<dbReference type="AlphaFoldDB" id="E3CZT7"/>